<evidence type="ECO:0000256" key="9">
    <source>
        <dbReference type="ARBA" id="ARBA00034808"/>
    </source>
</evidence>
<dbReference type="Gene3D" id="1.10.10.160">
    <property type="match status" value="1"/>
</dbReference>
<evidence type="ECO:0000256" key="1">
    <source>
        <dbReference type="ARBA" id="ARBA00009922"/>
    </source>
</evidence>
<dbReference type="Gene3D" id="3.40.50.300">
    <property type="entry name" value="P-loop containing nucleotide triphosphate hydrolases"/>
    <property type="match status" value="2"/>
</dbReference>
<dbReference type="AlphaFoldDB" id="A0A377B5R8"/>
<dbReference type="EMBL" id="UGED01000008">
    <property type="protein sequence ID" value="STL47713.1"/>
    <property type="molecule type" value="Genomic_DNA"/>
</dbReference>
<dbReference type="GO" id="GO:0000725">
    <property type="term" value="P:recombinational repair"/>
    <property type="evidence" value="ECO:0007669"/>
    <property type="project" value="TreeGrafter"/>
</dbReference>
<comment type="similarity">
    <text evidence="1">Belongs to the helicase family. UvrD subfamily.</text>
</comment>
<name>A0A377B5R8_ECOLX</name>
<dbReference type="GO" id="GO:0033202">
    <property type="term" value="C:DNA helicase complex"/>
    <property type="evidence" value="ECO:0007669"/>
    <property type="project" value="TreeGrafter"/>
</dbReference>
<evidence type="ECO:0000256" key="12">
    <source>
        <dbReference type="PROSITE-ProRule" id="PRU00560"/>
    </source>
</evidence>
<dbReference type="Proteomes" id="UP000254052">
    <property type="component" value="Unassembled WGS sequence"/>
</dbReference>
<evidence type="ECO:0000256" key="6">
    <source>
        <dbReference type="ARBA" id="ARBA00023125"/>
    </source>
</evidence>
<keyword evidence="6" id="KW-0238">DNA-binding</keyword>
<reference evidence="14 15" key="1">
    <citation type="submission" date="2018-06" db="EMBL/GenBank/DDBJ databases">
        <authorList>
            <consortium name="Pathogen Informatics"/>
            <person name="Doyle S."/>
        </authorList>
    </citation>
    <scope>NUCLEOTIDE SEQUENCE [LARGE SCALE GENOMIC DNA]</scope>
    <source>
        <strain evidence="14 15">NCTC9962</strain>
    </source>
</reference>
<evidence type="ECO:0000256" key="5">
    <source>
        <dbReference type="ARBA" id="ARBA00022840"/>
    </source>
</evidence>
<organism evidence="14 15">
    <name type="scientific">Escherichia coli</name>
    <dbReference type="NCBI Taxonomy" id="562"/>
    <lineage>
        <taxon>Bacteria</taxon>
        <taxon>Pseudomonadati</taxon>
        <taxon>Pseudomonadota</taxon>
        <taxon>Gammaproteobacteria</taxon>
        <taxon>Enterobacterales</taxon>
        <taxon>Enterobacteriaceae</taxon>
        <taxon>Escherichia</taxon>
    </lineage>
</organism>
<dbReference type="PANTHER" id="PTHR11070">
    <property type="entry name" value="UVRD / RECB / PCRA DNA HELICASE FAMILY MEMBER"/>
    <property type="match status" value="1"/>
</dbReference>
<evidence type="ECO:0000256" key="10">
    <source>
        <dbReference type="ARBA" id="ARBA00034923"/>
    </source>
</evidence>
<dbReference type="EC" id="5.6.2.4" evidence="9"/>
<gene>
    <name evidence="14" type="primary">uvrD_1</name>
    <name evidence="14" type="ORF">NCTC9962_03340</name>
</gene>
<keyword evidence="4 12" id="KW-0347">Helicase</keyword>
<protein>
    <recommendedName>
        <fullName evidence="9">DNA 3'-5' helicase</fullName>
        <ecNumber evidence="9">5.6.2.4</ecNumber>
    </recommendedName>
    <alternativeName>
        <fullName evidence="10">DNA 3'-5' helicase II</fullName>
    </alternativeName>
</protein>
<dbReference type="InterPro" id="IPR013986">
    <property type="entry name" value="DExx_box_DNA_helicase_dom_sf"/>
</dbReference>
<sequence length="224" mass="25425">MYQAYQEACDRAGLVDFAELLLRAHELWLNKPHILQHYRERFTNILVDEFQDTNNIQYAWIRLLAGDTGKVMIVGDDDQSIYGWRGAQVENIQRFLNDFPGAETIRLEQNYRSTSNILSAANALIENNNGRLGKKLWTDGADGEPISLYCAFNELDEARFVVNRIKTCRTTAERLPSAPFSTAATPSRGCSKRRYCRPVCRTVFTAGCASSNARKSKMRSRICA</sequence>
<evidence type="ECO:0000256" key="11">
    <source>
        <dbReference type="ARBA" id="ARBA00048988"/>
    </source>
</evidence>
<dbReference type="CDD" id="cd17932">
    <property type="entry name" value="DEXQc_UvrD"/>
    <property type="match status" value="1"/>
</dbReference>
<evidence type="ECO:0000313" key="15">
    <source>
        <dbReference type="Proteomes" id="UP000254052"/>
    </source>
</evidence>
<feature type="domain" description="UvrD-like helicase ATP-binding" evidence="13">
    <location>
        <begin position="1"/>
        <end position="114"/>
    </location>
</feature>
<comment type="catalytic activity">
    <reaction evidence="11">
        <text>ATP + H2O = ADP + phosphate + H(+)</text>
        <dbReference type="Rhea" id="RHEA:13065"/>
        <dbReference type="ChEBI" id="CHEBI:15377"/>
        <dbReference type="ChEBI" id="CHEBI:15378"/>
        <dbReference type="ChEBI" id="CHEBI:30616"/>
        <dbReference type="ChEBI" id="CHEBI:43474"/>
        <dbReference type="ChEBI" id="CHEBI:456216"/>
        <dbReference type="EC" id="5.6.2.4"/>
    </reaction>
</comment>
<evidence type="ECO:0000259" key="13">
    <source>
        <dbReference type="PROSITE" id="PS51198"/>
    </source>
</evidence>
<dbReference type="SUPFAM" id="SSF52540">
    <property type="entry name" value="P-loop containing nucleoside triphosphate hydrolases"/>
    <property type="match status" value="1"/>
</dbReference>
<dbReference type="InterPro" id="IPR000212">
    <property type="entry name" value="DNA_helicase_UvrD/REP"/>
</dbReference>
<dbReference type="GO" id="GO:0005829">
    <property type="term" value="C:cytosol"/>
    <property type="evidence" value="ECO:0007669"/>
    <property type="project" value="TreeGrafter"/>
</dbReference>
<dbReference type="InterPro" id="IPR014017">
    <property type="entry name" value="DNA_helicase_UvrD-like_C"/>
</dbReference>
<keyword evidence="7" id="KW-0413">Isomerase</keyword>
<evidence type="ECO:0000256" key="3">
    <source>
        <dbReference type="ARBA" id="ARBA00022801"/>
    </source>
</evidence>
<keyword evidence="3 12" id="KW-0378">Hydrolase</keyword>
<evidence type="ECO:0000256" key="8">
    <source>
        <dbReference type="ARBA" id="ARBA00034617"/>
    </source>
</evidence>
<dbReference type="PANTHER" id="PTHR11070:SF2">
    <property type="entry name" value="ATP-DEPENDENT DNA HELICASE SRS2"/>
    <property type="match status" value="1"/>
</dbReference>
<evidence type="ECO:0000256" key="4">
    <source>
        <dbReference type="ARBA" id="ARBA00022806"/>
    </source>
</evidence>
<evidence type="ECO:0000256" key="7">
    <source>
        <dbReference type="ARBA" id="ARBA00023235"/>
    </source>
</evidence>
<dbReference type="GO" id="GO:0003677">
    <property type="term" value="F:DNA binding"/>
    <property type="evidence" value="ECO:0007669"/>
    <property type="project" value="UniProtKB-KW"/>
</dbReference>
<dbReference type="InterPro" id="IPR027417">
    <property type="entry name" value="P-loop_NTPase"/>
</dbReference>
<comment type="catalytic activity">
    <reaction evidence="8">
        <text>Couples ATP hydrolysis with the unwinding of duplex DNA by translocating in the 3'-5' direction.</text>
        <dbReference type="EC" id="5.6.2.4"/>
    </reaction>
</comment>
<comment type="caution">
    <text evidence="12">Lacks conserved residue(s) required for the propagation of feature annotation.</text>
</comment>
<dbReference type="GO" id="GO:0016887">
    <property type="term" value="F:ATP hydrolysis activity"/>
    <property type="evidence" value="ECO:0007669"/>
    <property type="project" value="RHEA"/>
</dbReference>
<dbReference type="PROSITE" id="PS51198">
    <property type="entry name" value="UVRD_HELICASE_ATP_BIND"/>
    <property type="match status" value="1"/>
</dbReference>
<dbReference type="GO" id="GO:0043138">
    <property type="term" value="F:3'-5' DNA helicase activity"/>
    <property type="evidence" value="ECO:0007669"/>
    <property type="project" value="UniProtKB-EC"/>
</dbReference>
<evidence type="ECO:0000313" key="14">
    <source>
        <dbReference type="EMBL" id="STL47713.1"/>
    </source>
</evidence>
<dbReference type="Pfam" id="PF00580">
    <property type="entry name" value="UvrD-helicase"/>
    <property type="match status" value="1"/>
</dbReference>
<evidence type="ECO:0000256" key="2">
    <source>
        <dbReference type="ARBA" id="ARBA00022741"/>
    </source>
</evidence>
<dbReference type="InterPro" id="IPR014016">
    <property type="entry name" value="UvrD-like_ATP-bd"/>
</dbReference>
<dbReference type="Pfam" id="PF13361">
    <property type="entry name" value="UvrD_C"/>
    <property type="match status" value="1"/>
</dbReference>
<proteinExistence type="inferred from homology"/>
<keyword evidence="5 12" id="KW-0067">ATP-binding</keyword>
<accession>A0A377B5R8</accession>
<dbReference type="GO" id="GO:0005524">
    <property type="term" value="F:ATP binding"/>
    <property type="evidence" value="ECO:0007669"/>
    <property type="project" value="UniProtKB-UniRule"/>
</dbReference>
<keyword evidence="2 12" id="KW-0547">Nucleotide-binding</keyword>